<evidence type="ECO:0000256" key="11">
    <source>
        <dbReference type="ARBA" id="ARBA00022917"/>
    </source>
</evidence>
<comment type="similarity">
    <text evidence="3">Belongs to the TRAFAC class translation factor GTPase superfamily. Classic translation factor GTPase family. IF-2 subfamily.</text>
</comment>
<evidence type="ECO:0000256" key="3">
    <source>
        <dbReference type="ARBA" id="ARBA00007733"/>
    </source>
</evidence>
<evidence type="ECO:0000256" key="6">
    <source>
        <dbReference type="ARBA" id="ARBA00022490"/>
    </source>
</evidence>
<evidence type="ECO:0000256" key="10">
    <source>
        <dbReference type="ARBA" id="ARBA00022801"/>
    </source>
</evidence>
<dbReference type="Bgee" id="ENSGACG00000010536">
    <property type="expression patterns" value="Expressed in pharyngeal gill and 13 other cell types or tissues"/>
</dbReference>
<dbReference type="Gene3D" id="3.40.50.300">
    <property type="entry name" value="P-loop containing nucleotide triphosphate hydrolases"/>
    <property type="match status" value="1"/>
</dbReference>
<feature type="compositionally biased region" description="Basic and acidic residues" evidence="17">
    <location>
        <begin position="171"/>
        <end position="188"/>
    </location>
</feature>
<feature type="compositionally biased region" description="Basic and acidic residues" evidence="17">
    <location>
        <begin position="7"/>
        <end position="17"/>
    </location>
</feature>
<feature type="compositionally biased region" description="Acidic residues" evidence="17">
    <location>
        <begin position="100"/>
        <end position="112"/>
    </location>
</feature>
<evidence type="ECO:0000256" key="4">
    <source>
        <dbReference type="ARBA" id="ARBA00011986"/>
    </source>
</evidence>
<dbReference type="Pfam" id="PF14578">
    <property type="entry name" value="GTP_EFTU_D4"/>
    <property type="match status" value="1"/>
</dbReference>
<name>G3P8L0_GASAC</name>
<feature type="compositionally biased region" description="Basic residues" evidence="17">
    <location>
        <begin position="86"/>
        <end position="95"/>
    </location>
</feature>
<comment type="subcellular location">
    <subcellularLocation>
        <location evidence="2">Cytoplasm</location>
    </subcellularLocation>
</comment>
<keyword evidence="20" id="KW-1185">Reference proteome</keyword>
<comment type="subunit">
    <text evidence="16">Interacts through its C-terminal domain (CTD) with the CTD of eIF1A (EIF1AX) or with the CTD of EIF5 (mutually exclusive) through a common binding site. Interacts with eIF1A (EIF1AX) from the location of the start codon by the 43S complex until the formation of the 80S complex. Interacts with ANXA5 in a calcium and phospholipid-dependent manner.</text>
</comment>
<dbReference type="Proteomes" id="UP000007635">
    <property type="component" value="Unassembled WGS sequence"/>
</dbReference>
<dbReference type="EC" id="3.6.5.3" evidence="4"/>
<feature type="compositionally biased region" description="Low complexity" evidence="17">
    <location>
        <begin position="276"/>
        <end position="285"/>
    </location>
</feature>
<dbReference type="CDD" id="cd03703">
    <property type="entry name" value="aeIF5B_II"/>
    <property type="match status" value="1"/>
</dbReference>
<feature type="compositionally biased region" description="Basic and acidic residues" evidence="17">
    <location>
        <begin position="72"/>
        <end position="85"/>
    </location>
</feature>
<evidence type="ECO:0000256" key="9">
    <source>
        <dbReference type="ARBA" id="ARBA00022741"/>
    </source>
</evidence>
<feature type="compositionally biased region" description="Basic and acidic residues" evidence="17">
    <location>
        <begin position="306"/>
        <end position="316"/>
    </location>
</feature>
<dbReference type="FunFam" id="2.40.30.10:FF:000013">
    <property type="entry name" value="eukaryotic translation initiation factor 5B"/>
    <property type="match status" value="1"/>
</dbReference>
<dbReference type="GO" id="GO:0005739">
    <property type="term" value="C:mitochondrion"/>
    <property type="evidence" value="ECO:0007669"/>
    <property type="project" value="TreeGrafter"/>
</dbReference>
<keyword evidence="6" id="KW-0963">Cytoplasm</keyword>
<dbReference type="InterPro" id="IPR027417">
    <property type="entry name" value="P-loop_NTPase"/>
</dbReference>
<dbReference type="GO" id="GO:0046872">
    <property type="term" value="F:metal ion binding"/>
    <property type="evidence" value="ECO:0007669"/>
    <property type="project" value="UniProtKB-KW"/>
</dbReference>
<keyword evidence="10" id="KW-0378">Hydrolase</keyword>
<evidence type="ECO:0000256" key="7">
    <source>
        <dbReference type="ARBA" id="ARBA00022540"/>
    </source>
</evidence>
<evidence type="ECO:0000256" key="14">
    <source>
        <dbReference type="ARBA" id="ARBA00051990"/>
    </source>
</evidence>
<accession>G3P8L0</accession>
<evidence type="ECO:0000256" key="13">
    <source>
        <dbReference type="ARBA" id="ARBA00032478"/>
    </source>
</evidence>
<dbReference type="NCBIfam" id="NF003078">
    <property type="entry name" value="PRK04004.1"/>
    <property type="match status" value="1"/>
</dbReference>
<dbReference type="PRINTS" id="PR00315">
    <property type="entry name" value="ELONGATNFCT"/>
</dbReference>
<dbReference type="InterPro" id="IPR036925">
    <property type="entry name" value="TIF_IF2_dom3_sf"/>
</dbReference>
<feature type="domain" description="Tr-type G" evidence="18">
    <location>
        <begin position="545"/>
        <end position="762"/>
    </location>
</feature>
<comment type="cofactor">
    <cofactor evidence="1">
        <name>a monovalent cation</name>
        <dbReference type="ChEBI" id="CHEBI:60242"/>
    </cofactor>
</comment>
<feature type="region of interest" description="Disordered" evidence="17">
    <location>
        <begin position="478"/>
        <end position="522"/>
    </location>
</feature>
<dbReference type="CDD" id="cd16266">
    <property type="entry name" value="IF2_aeIF5B_IV"/>
    <property type="match status" value="1"/>
</dbReference>
<dbReference type="Gene3D" id="2.40.30.10">
    <property type="entry name" value="Translation factors"/>
    <property type="match status" value="2"/>
</dbReference>
<dbReference type="SUPFAM" id="SSF52540">
    <property type="entry name" value="P-loop containing nucleoside triphosphate hydrolases"/>
    <property type="match status" value="1"/>
</dbReference>
<dbReference type="Gene3D" id="3.40.50.10050">
    <property type="entry name" value="Translation initiation factor IF- 2, domain 3"/>
    <property type="match status" value="1"/>
</dbReference>
<dbReference type="InterPro" id="IPR015760">
    <property type="entry name" value="TIF_IF2"/>
</dbReference>
<feature type="compositionally biased region" description="Acidic residues" evidence="17">
    <location>
        <begin position="502"/>
        <end position="513"/>
    </location>
</feature>
<dbReference type="PANTHER" id="PTHR43381:SF4">
    <property type="entry name" value="EUKARYOTIC TRANSLATION INITIATION FACTOR 5B"/>
    <property type="match status" value="1"/>
</dbReference>
<comment type="catalytic activity">
    <reaction evidence="14">
        <text>GTP + H2O = GDP + phosphate + H(+)</text>
        <dbReference type="Rhea" id="RHEA:19669"/>
        <dbReference type="ChEBI" id="CHEBI:15377"/>
        <dbReference type="ChEBI" id="CHEBI:15378"/>
        <dbReference type="ChEBI" id="CHEBI:37565"/>
        <dbReference type="ChEBI" id="CHEBI:43474"/>
        <dbReference type="ChEBI" id="CHEBI:58189"/>
        <dbReference type="EC" id="3.6.5.3"/>
    </reaction>
    <physiologicalReaction direction="left-to-right" evidence="14">
        <dbReference type="Rhea" id="RHEA:19670"/>
    </physiologicalReaction>
</comment>
<comment type="function">
    <text evidence="15">Plays a role in translation initiation. Ribosome-dependent GTPase that promotes the joining of the 60S ribosomal subunit to the pre-initiation complex to form the 80S initiation complex with the initiator methionine-tRNA in the P-site base paired to the start codon. Together with eIF1A (EIF1AX), actively orients the initiator methionine-tRNA in a conformation that allows 60S ribosomal subunit joining to form the 80S initiation complex. Is released after formation of the 80S initiation complex. Its GTPase activity is not essential for ribosomal subunits joining, but GTP hydrolysis is needed for eIF1A (EIF1AX) ejection quickly followed by EIF5B release to form elongation-competent ribosomes. In contrast to its procaryotic homolog, does not promote recruitment of Met-rRNA to the small ribosomal subunit.</text>
</comment>
<dbReference type="FunFam" id="3.40.50.300:FF:000112">
    <property type="entry name" value="Eukaryotic translation initiation factor 5B"/>
    <property type="match status" value="1"/>
</dbReference>
<sequence length="1136" mass="127855">MGKKQKKSGEDSNKEDGVDIDALAAEIEGAGASKEPKGKKKKKGVKKDNYDEDDILKELEELSLETHGGKAQKADEPESVEPPKPEKKKTRKGKRAAASPEEEEADEGEAVADAERRNGEEEEEEGQAPPPALPSDEDAGSRHCLVTKGGKKASSVEEEVKDVQGGEEGEKESGDEKEGDFTYRTEIKKNKKGKAAKADSEEEQEEEEEEQQQEGGGGFKMKTAAQKKAEKKERDKKKKEEERMKQKKLKEGSVELPKEPVKKMEEEATPPPEAPPAAELEGAEPAGDEEMEGDKKKKDKKKKKKGEKEEKEEKKKGPSKATVKAMQEALAKMKEEEEQARREEEEQLKRLEEMEKERLEQERLEQERKEKKKQKEKERKERLKKEGKLLTKTQKEARARAEATLKLLQAQGVEVPCKDDSMPKKKPVYGDKRKKKPAVQTPEGTRSDDTCRLSCVCVCVCAYVYKYINLPHRNLREEQSEEEEEDLTPAVSSHGKRRANDSEEESTESEDDDGMTKEERLYDRAKRRIEKRRADNMKNIDLDSLRSPVVCVLGHVDTGKTKILDKLRHTNVQDGEAGGITQQIGATNVPKETIEEQTRMVKNFEKENLRIPGMLIIDTPGHESFSNLRNRGSSLCDIAILVVDIMHGLEPQTLESINLLKEKKCPFIVALNKVDRLYDWKRSPETDVQATLKKQKKNTKDEFDERVKAVIVEFAQQGLNAALFYENKDPRTFVSLVPTSAHSGDGMGNLIALLVELTQTMLARRLAHCDELRAQVMEVKALPGMGTTIDVILINGRLREGETIIVPGVEGPIVTQIRGLLLPPPLKELRVKSQYEKHKEVSTAQGVKILGKDLEKTLAGLPLLVAHKDDEIPVLRDELIRELKQTLSCIKLEEKGVYVQASTLGSLEALLEFLRTSKVPYAGINIGPVHKKDVMKASTMLEHDLQYAVILAFDVKVERESQEMADSLGVRIFSAEIIYHLFDAFTKFREDYKKAKQDEFKNVAVFPAKLRVLPQFIFNSRDPIVMGVTVEAGVLRQGTPLCVPSKGFVDIGIVTSIEMNHKSVDSAKKGQEICVKIESIPGESPKMYGRHFEATDVIVTKITRASIDALKSWFRDEMTKTDWQLIMELKKTFEII</sequence>
<evidence type="ECO:0000259" key="18">
    <source>
        <dbReference type="PROSITE" id="PS51722"/>
    </source>
</evidence>
<dbReference type="PROSITE" id="PS51722">
    <property type="entry name" value="G_TR_2"/>
    <property type="match status" value="1"/>
</dbReference>
<dbReference type="Pfam" id="PF00009">
    <property type="entry name" value="GTP_EFTU"/>
    <property type="match status" value="1"/>
</dbReference>
<evidence type="ECO:0000256" key="2">
    <source>
        <dbReference type="ARBA" id="ARBA00004496"/>
    </source>
</evidence>
<feature type="region of interest" description="Disordered" evidence="17">
    <location>
        <begin position="1"/>
        <end position="449"/>
    </location>
</feature>
<dbReference type="CDD" id="cd01887">
    <property type="entry name" value="IF2_eIF5B"/>
    <property type="match status" value="1"/>
</dbReference>
<dbReference type="NCBIfam" id="TIGR00231">
    <property type="entry name" value="small_GTP"/>
    <property type="match status" value="1"/>
</dbReference>
<feature type="compositionally biased region" description="Basic and acidic residues" evidence="17">
    <location>
        <begin position="227"/>
        <end position="266"/>
    </location>
</feature>
<keyword evidence="11" id="KW-0648">Protein biosynthesis</keyword>
<dbReference type="InterPro" id="IPR000795">
    <property type="entry name" value="T_Tr_GTP-bd_dom"/>
</dbReference>
<dbReference type="Ensembl" id="ENSGACT00000013959.2">
    <property type="protein sequence ID" value="ENSGACP00000013934.2"/>
    <property type="gene ID" value="ENSGACG00000010536.2"/>
</dbReference>
<protein>
    <recommendedName>
        <fullName evidence="5">Eukaryotic translation initiation factor 5B</fullName>
        <ecNumber evidence="4">3.6.5.3</ecNumber>
    </recommendedName>
    <alternativeName>
        <fullName evidence="13">Translation initiation factor IF-2</fullName>
    </alternativeName>
</protein>
<feature type="compositionally biased region" description="Acidic residues" evidence="17">
    <location>
        <begin position="200"/>
        <end position="212"/>
    </location>
</feature>
<evidence type="ECO:0000256" key="16">
    <source>
        <dbReference type="ARBA" id="ARBA00061781"/>
    </source>
</evidence>
<reference evidence="19" key="3">
    <citation type="submission" date="2025-09" db="UniProtKB">
        <authorList>
            <consortium name="Ensembl"/>
        </authorList>
    </citation>
    <scope>IDENTIFICATION</scope>
</reference>
<reference evidence="19" key="2">
    <citation type="submission" date="2025-08" db="UniProtKB">
        <authorList>
            <consortium name="Ensembl"/>
        </authorList>
    </citation>
    <scope>IDENTIFICATION</scope>
</reference>
<evidence type="ECO:0000256" key="15">
    <source>
        <dbReference type="ARBA" id="ARBA00053410"/>
    </source>
</evidence>
<evidence type="ECO:0000256" key="12">
    <source>
        <dbReference type="ARBA" id="ARBA00023134"/>
    </source>
</evidence>
<dbReference type="FunFam" id="3.40.50.10050:FF:000002">
    <property type="entry name" value="Eukaryotic translation initiation factor 5B"/>
    <property type="match status" value="1"/>
</dbReference>
<proteinExistence type="inferred from homology"/>
<evidence type="ECO:0000313" key="19">
    <source>
        <dbReference type="Ensembl" id="ENSGACP00000013934.2"/>
    </source>
</evidence>
<dbReference type="GO" id="GO:0003924">
    <property type="term" value="F:GTPase activity"/>
    <property type="evidence" value="ECO:0007669"/>
    <property type="project" value="InterPro"/>
</dbReference>
<dbReference type="Pfam" id="PF11987">
    <property type="entry name" value="IF-2"/>
    <property type="match status" value="1"/>
</dbReference>
<keyword evidence="7" id="KW-0396">Initiation factor</keyword>
<reference evidence="19 20" key="1">
    <citation type="journal article" date="2021" name="G3 (Bethesda)">
        <title>Improved contiguity of the threespine stickleback genome using long-read sequencing.</title>
        <authorList>
            <person name="Nath S."/>
            <person name="Shaw D.E."/>
            <person name="White M.A."/>
        </authorList>
    </citation>
    <scope>NUCLEOTIDE SEQUENCE [LARGE SCALE GENOMIC DNA]</scope>
    <source>
        <strain evidence="19 20">Lake Benthic</strain>
    </source>
</reference>
<dbReference type="FunFam" id="2.40.30.10:FF:000026">
    <property type="entry name" value="Eukaryotic translation initiation factor 5B"/>
    <property type="match status" value="1"/>
</dbReference>
<dbReference type="InterPro" id="IPR023115">
    <property type="entry name" value="TIF_IF2_dom3"/>
</dbReference>
<dbReference type="InterPro" id="IPR009000">
    <property type="entry name" value="Transl_B-barrel_sf"/>
</dbReference>
<feature type="compositionally biased region" description="Basic and acidic residues" evidence="17">
    <location>
        <begin position="331"/>
        <end position="403"/>
    </location>
</feature>
<keyword evidence="9" id="KW-0547">Nucleotide-binding</keyword>
<keyword evidence="8" id="KW-0479">Metal-binding</keyword>
<evidence type="ECO:0000256" key="8">
    <source>
        <dbReference type="ARBA" id="ARBA00022723"/>
    </source>
</evidence>
<dbReference type="AlphaFoldDB" id="G3P8L0"/>
<evidence type="ECO:0000313" key="20">
    <source>
        <dbReference type="Proteomes" id="UP000007635"/>
    </source>
</evidence>
<evidence type="ECO:0000256" key="5">
    <source>
        <dbReference type="ARBA" id="ARBA00013824"/>
    </source>
</evidence>
<dbReference type="GO" id="GO:0005525">
    <property type="term" value="F:GTP binding"/>
    <property type="evidence" value="ECO:0007669"/>
    <property type="project" value="UniProtKB-KW"/>
</dbReference>
<evidence type="ECO:0000256" key="1">
    <source>
        <dbReference type="ARBA" id="ARBA00001944"/>
    </source>
</evidence>
<dbReference type="GeneTree" id="ENSGT00940000163243"/>
<organism evidence="19 20">
    <name type="scientific">Gasterosteus aculeatus aculeatus</name>
    <name type="common">three-spined stickleback</name>
    <dbReference type="NCBI Taxonomy" id="481459"/>
    <lineage>
        <taxon>Eukaryota</taxon>
        <taxon>Metazoa</taxon>
        <taxon>Chordata</taxon>
        <taxon>Craniata</taxon>
        <taxon>Vertebrata</taxon>
        <taxon>Euteleostomi</taxon>
        <taxon>Actinopterygii</taxon>
        <taxon>Neopterygii</taxon>
        <taxon>Teleostei</taxon>
        <taxon>Neoteleostei</taxon>
        <taxon>Acanthomorphata</taxon>
        <taxon>Eupercaria</taxon>
        <taxon>Perciformes</taxon>
        <taxon>Cottioidei</taxon>
        <taxon>Gasterosteales</taxon>
        <taxon>Gasterosteidae</taxon>
        <taxon>Gasterosteus</taxon>
    </lineage>
</organism>
<evidence type="ECO:0000256" key="17">
    <source>
        <dbReference type="SAM" id="MobiDB-lite"/>
    </source>
</evidence>
<dbReference type="SUPFAM" id="SSF50447">
    <property type="entry name" value="Translation proteins"/>
    <property type="match status" value="1"/>
</dbReference>
<feature type="compositionally biased region" description="Basic and acidic residues" evidence="17">
    <location>
        <begin position="416"/>
        <end position="431"/>
    </location>
</feature>
<keyword evidence="12" id="KW-0342">GTP-binding</keyword>
<dbReference type="InterPro" id="IPR005225">
    <property type="entry name" value="Small_GTP-bd"/>
</dbReference>
<dbReference type="InterPro" id="IPR029459">
    <property type="entry name" value="EFTU-type"/>
</dbReference>
<dbReference type="PANTHER" id="PTHR43381">
    <property type="entry name" value="TRANSLATION INITIATION FACTOR IF-2-RELATED"/>
    <property type="match status" value="1"/>
</dbReference>
<dbReference type="GO" id="GO:0003743">
    <property type="term" value="F:translation initiation factor activity"/>
    <property type="evidence" value="ECO:0007669"/>
    <property type="project" value="UniProtKB-KW"/>
</dbReference>
<dbReference type="SUPFAM" id="SSF52156">
    <property type="entry name" value="Initiation factor IF2/eIF5b, domain 3"/>
    <property type="match status" value="1"/>
</dbReference>
<feature type="compositionally biased region" description="Acidic residues" evidence="17">
    <location>
        <begin position="156"/>
        <end position="170"/>
    </location>
</feature>